<dbReference type="EC" id="2.4.-.-" evidence="2"/>
<dbReference type="Pfam" id="PF00535">
    <property type="entry name" value="Glycos_transf_2"/>
    <property type="match status" value="1"/>
</dbReference>
<name>A0ABU8J8J8_9GAMM</name>
<dbReference type="EMBL" id="JBBBNY010000001">
    <property type="protein sequence ID" value="MEI7035524.1"/>
    <property type="molecule type" value="Genomic_DNA"/>
</dbReference>
<dbReference type="PANTHER" id="PTHR22916">
    <property type="entry name" value="GLYCOSYLTRANSFERASE"/>
    <property type="match status" value="1"/>
</dbReference>
<keyword evidence="3" id="KW-1185">Reference proteome</keyword>
<dbReference type="GO" id="GO:0016757">
    <property type="term" value="F:glycosyltransferase activity"/>
    <property type="evidence" value="ECO:0007669"/>
    <property type="project" value="UniProtKB-KW"/>
</dbReference>
<proteinExistence type="predicted"/>
<protein>
    <submittedName>
        <fullName evidence="2">Glycosyltransferase</fullName>
        <ecNumber evidence="2">2.4.-.-</ecNumber>
    </submittedName>
</protein>
<evidence type="ECO:0000313" key="2">
    <source>
        <dbReference type="EMBL" id="MEI7035524.1"/>
    </source>
</evidence>
<organism evidence="2 3">
    <name type="scientific">Fulvimonas yonginensis</name>
    <dbReference type="NCBI Taxonomy" id="1495200"/>
    <lineage>
        <taxon>Bacteria</taxon>
        <taxon>Pseudomonadati</taxon>
        <taxon>Pseudomonadota</taxon>
        <taxon>Gammaproteobacteria</taxon>
        <taxon>Lysobacterales</taxon>
        <taxon>Rhodanobacteraceae</taxon>
        <taxon>Fulvimonas</taxon>
    </lineage>
</organism>
<feature type="domain" description="Glycosyltransferase 2-like" evidence="1">
    <location>
        <begin position="4"/>
        <end position="164"/>
    </location>
</feature>
<dbReference type="Proteomes" id="UP001381174">
    <property type="component" value="Unassembled WGS sequence"/>
</dbReference>
<dbReference type="InterPro" id="IPR029044">
    <property type="entry name" value="Nucleotide-diphossugar_trans"/>
</dbReference>
<dbReference type="InterPro" id="IPR001173">
    <property type="entry name" value="Glyco_trans_2-like"/>
</dbReference>
<gene>
    <name evidence="2" type="ORF">WAT24_01995</name>
</gene>
<sequence>MLLIAYRMQHTIAEAMRSVLAQDVPCEIIVSDDSSGDDTLAIAAAIAADYRGPHCITVRSTAHNLGLCAHLNELAELAQGEVLVFQSGDDIAYPHRVARLLQAFVDHPQAQVVGSAVDDIDEHGRLLARRVRGLPARMDQRAFLRRGRMQTVLGASMAVRRELLTGLPPLAGPVEDNMLSLRAALIGECRCLPEALLGYRQHGQNLNQWMFDRSANDYPTYERRNRRVLAMYRHIAADQERCVAARPELPAERRRLALELAAMYRLEADMREALLDRPRHQWLRLIWRGLRHPGLHRKSAERGLKLLLPRRWFGRTGRPRGYLGHP</sequence>
<keyword evidence="2" id="KW-0808">Transferase</keyword>
<dbReference type="SUPFAM" id="SSF53448">
    <property type="entry name" value="Nucleotide-diphospho-sugar transferases"/>
    <property type="match status" value="1"/>
</dbReference>
<accession>A0ABU8J8J8</accession>
<keyword evidence="2" id="KW-0328">Glycosyltransferase</keyword>
<dbReference type="RefSeq" id="WP_336806132.1">
    <property type="nucleotide sequence ID" value="NZ_JBBBNY010000001.1"/>
</dbReference>
<dbReference type="Gene3D" id="3.90.550.10">
    <property type="entry name" value="Spore Coat Polysaccharide Biosynthesis Protein SpsA, Chain A"/>
    <property type="match status" value="1"/>
</dbReference>
<reference evidence="2 3" key="1">
    <citation type="journal article" date="2014" name="Int. J. Syst. Evol. Microbiol.">
        <title>Fulvimonas yonginensis sp. nov., isolated from greenhouse soil, and emended description of the genus Fulvimonas.</title>
        <authorList>
            <person name="Ahn J.H."/>
            <person name="Kim S.J."/>
            <person name="Weon H.Y."/>
            <person name="Hong S.B."/>
            <person name="Seok S.J."/>
            <person name="Kwon S.W."/>
        </authorList>
    </citation>
    <scope>NUCLEOTIDE SEQUENCE [LARGE SCALE GENOMIC DNA]</scope>
    <source>
        <strain evidence="2 3">KACC 16952</strain>
    </source>
</reference>
<comment type="caution">
    <text evidence="2">The sequence shown here is derived from an EMBL/GenBank/DDBJ whole genome shotgun (WGS) entry which is preliminary data.</text>
</comment>
<dbReference type="PANTHER" id="PTHR22916:SF3">
    <property type="entry name" value="UDP-GLCNAC:BETAGAL BETA-1,3-N-ACETYLGLUCOSAMINYLTRANSFERASE-LIKE PROTEIN 1"/>
    <property type="match status" value="1"/>
</dbReference>
<evidence type="ECO:0000313" key="3">
    <source>
        <dbReference type="Proteomes" id="UP001381174"/>
    </source>
</evidence>
<evidence type="ECO:0000259" key="1">
    <source>
        <dbReference type="Pfam" id="PF00535"/>
    </source>
</evidence>